<dbReference type="PANTHER" id="PTHR24020">
    <property type="entry name" value="COLLAGEN ALPHA"/>
    <property type="match status" value="1"/>
</dbReference>
<reference evidence="6" key="1">
    <citation type="submission" date="2025-08" db="UniProtKB">
        <authorList>
            <consortium name="RefSeq"/>
        </authorList>
    </citation>
    <scope>IDENTIFICATION</scope>
    <source>
        <tissue evidence="6">Gonads</tissue>
    </source>
</reference>
<dbReference type="AlphaFoldDB" id="A0A1S3JEQ1"/>
<name>A0A1S3JEQ1_LINAN</name>
<dbReference type="SUPFAM" id="SSF53300">
    <property type="entry name" value="vWA-like"/>
    <property type="match status" value="1"/>
</dbReference>
<dbReference type="Gene3D" id="3.40.50.410">
    <property type="entry name" value="von Willebrand factor, type A domain"/>
    <property type="match status" value="1"/>
</dbReference>
<dbReference type="KEGG" id="lak:106172278"/>
<dbReference type="PANTHER" id="PTHR24020:SF84">
    <property type="entry name" value="VWFA DOMAIN-CONTAINING PROTEIN"/>
    <property type="match status" value="1"/>
</dbReference>
<dbReference type="Proteomes" id="UP000085678">
    <property type="component" value="Unplaced"/>
</dbReference>
<organism evidence="5 6">
    <name type="scientific">Lingula anatina</name>
    <name type="common">Brachiopod</name>
    <name type="synonym">Lingula unguis</name>
    <dbReference type="NCBI Taxonomy" id="7574"/>
    <lineage>
        <taxon>Eukaryota</taxon>
        <taxon>Metazoa</taxon>
        <taxon>Spiralia</taxon>
        <taxon>Lophotrochozoa</taxon>
        <taxon>Brachiopoda</taxon>
        <taxon>Linguliformea</taxon>
        <taxon>Lingulata</taxon>
        <taxon>Lingulida</taxon>
        <taxon>Linguloidea</taxon>
        <taxon>Lingulidae</taxon>
        <taxon>Lingula</taxon>
    </lineage>
</organism>
<evidence type="ECO:0000256" key="1">
    <source>
        <dbReference type="SAM" id="MobiDB-lite"/>
    </source>
</evidence>
<dbReference type="SMART" id="SM00327">
    <property type="entry name" value="VWA"/>
    <property type="match status" value="1"/>
</dbReference>
<feature type="signal peptide" evidence="3">
    <location>
        <begin position="1"/>
        <end position="21"/>
    </location>
</feature>
<feature type="compositionally biased region" description="Basic and acidic residues" evidence="1">
    <location>
        <begin position="457"/>
        <end position="472"/>
    </location>
</feature>
<evidence type="ECO:0000256" key="3">
    <source>
        <dbReference type="SAM" id="SignalP"/>
    </source>
</evidence>
<evidence type="ECO:0000256" key="2">
    <source>
        <dbReference type="SAM" id="Phobius"/>
    </source>
</evidence>
<feature type="domain" description="VWFA" evidence="4">
    <location>
        <begin position="32"/>
        <end position="215"/>
    </location>
</feature>
<feature type="transmembrane region" description="Helical" evidence="2">
    <location>
        <begin position="418"/>
        <end position="442"/>
    </location>
</feature>
<keyword evidence="5" id="KW-1185">Reference proteome</keyword>
<dbReference type="PROSITE" id="PS50234">
    <property type="entry name" value="VWFA"/>
    <property type="match status" value="1"/>
</dbReference>
<feature type="region of interest" description="Disordered" evidence="1">
    <location>
        <begin position="370"/>
        <end position="411"/>
    </location>
</feature>
<dbReference type="InterPro" id="IPR050525">
    <property type="entry name" value="ECM_Assembly_Org"/>
</dbReference>
<feature type="region of interest" description="Disordered" evidence="1">
    <location>
        <begin position="456"/>
        <end position="478"/>
    </location>
</feature>
<protein>
    <submittedName>
        <fullName evidence="6">Cartilage matrix protein-like</fullName>
    </submittedName>
</protein>
<feature type="compositionally biased region" description="Polar residues" evidence="1">
    <location>
        <begin position="371"/>
        <end position="381"/>
    </location>
</feature>
<feature type="compositionally biased region" description="Polar residues" evidence="1">
    <location>
        <begin position="284"/>
        <end position="309"/>
    </location>
</feature>
<feature type="chain" id="PRO_5010310104" evidence="3">
    <location>
        <begin position="22"/>
        <end position="478"/>
    </location>
</feature>
<dbReference type="Pfam" id="PF00092">
    <property type="entry name" value="VWA"/>
    <property type="match status" value="1"/>
</dbReference>
<keyword evidence="2" id="KW-0472">Membrane</keyword>
<accession>A0A1S3JEQ1</accession>
<sequence length="478" mass="50937">MGERIYAYLILLAIPLVLTQGANEICVTDNADVGFMLDADGGANESARIQQFITSMVNAAFVLGPENVQIAIFSVSPIGNTPKPFIILNNRHSKSLLDYFIGTIQLNSFMPSSSTNFALLFLGSVVLYPQNLADRANGTNARKIAVLITTQKTSDLCRAVREADSLKQRGAELYIIGVGAGVDVLELQAMATAPAEEHTFVLNTFDDLVHFTSNFSKALCSGGTTISTAAPGTSDWYRHYQSKCPKPTTIQTTSTASDTNVSSGYKITSVSSQDNTDLTRDTKTTPSEASDTTVSSGDKITSVSSQDNTAPYVMARTDSTRDIKTNPVIASDTTVSSRGKITSISSKFVTLLDNTSASVTSLTVSLRETKTNPTEALSSKASPRMPDKTGIGTTPIAAEQEKSTKENLSGQSNGMDGMMIGIIAGVASAVVIGGVAGLTIYLKKSPQSVRPSMLENQMKEKHKSEEKQKADSMVDVMI</sequence>
<keyword evidence="2" id="KW-1133">Transmembrane helix</keyword>
<dbReference type="InterPro" id="IPR002035">
    <property type="entry name" value="VWF_A"/>
</dbReference>
<evidence type="ECO:0000313" key="5">
    <source>
        <dbReference type="Proteomes" id="UP000085678"/>
    </source>
</evidence>
<gene>
    <name evidence="6" type="primary">LOC106172278</name>
</gene>
<dbReference type="InParanoid" id="A0A1S3JEQ1"/>
<keyword evidence="2" id="KW-0812">Transmembrane</keyword>
<dbReference type="GeneID" id="106172278"/>
<proteinExistence type="predicted"/>
<evidence type="ECO:0000259" key="4">
    <source>
        <dbReference type="PROSITE" id="PS50234"/>
    </source>
</evidence>
<dbReference type="RefSeq" id="XP_013408369.1">
    <property type="nucleotide sequence ID" value="XM_013552915.1"/>
</dbReference>
<feature type="compositionally biased region" description="Low complexity" evidence="1">
    <location>
        <begin position="248"/>
        <end position="259"/>
    </location>
</feature>
<feature type="compositionally biased region" description="Polar residues" evidence="1">
    <location>
        <begin position="260"/>
        <end position="276"/>
    </location>
</feature>
<dbReference type="InterPro" id="IPR036465">
    <property type="entry name" value="vWFA_dom_sf"/>
</dbReference>
<feature type="region of interest" description="Disordered" evidence="1">
    <location>
        <begin position="247"/>
        <end position="311"/>
    </location>
</feature>
<keyword evidence="3" id="KW-0732">Signal</keyword>
<evidence type="ECO:0000313" key="6">
    <source>
        <dbReference type="RefSeq" id="XP_013408369.1"/>
    </source>
</evidence>